<feature type="compositionally biased region" description="Pro residues" evidence="1">
    <location>
        <begin position="143"/>
        <end position="168"/>
    </location>
</feature>
<keyword evidence="3" id="KW-1185">Reference proteome</keyword>
<accession>A0AAE1PLK5</accession>
<organism evidence="2 3">
    <name type="scientific">Petrolisthes manimaculis</name>
    <dbReference type="NCBI Taxonomy" id="1843537"/>
    <lineage>
        <taxon>Eukaryota</taxon>
        <taxon>Metazoa</taxon>
        <taxon>Ecdysozoa</taxon>
        <taxon>Arthropoda</taxon>
        <taxon>Crustacea</taxon>
        <taxon>Multicrustacea</taxon>
        <taxon>Malacostraca</taxon>
        <taxon>Eumalacostraca</taxon>
        <taxon>Eucarida</taxon>
        <taxon>Decapoda</taxon>
        <taxon>Pleocyemata</taxon>
        <taxon>Anomura</taxon>
        <taxon>Galatheoidea</taxon>
        <taxon>Porcellanidae</taxon>
        <taxon>Petrolisthes</taxon>
    </lineage>
</organism>
<feature type="compositionally biased region" description="Low complexity" evidence="1">
    <location>
        <begin position="48"/>
        <end position="65"/>
    </location>
</feature>
<feature type="compositionally biased region" description="Low complexity" evidence="1">
    <location>
        <begin position="103"/>
        <end position="125"/>
    </location>
</feature>
<evidence type="ECO:0000313" key="2">
    <source>
        <dbReference type="EMBL" id="KAK4309475.1"/>
    </source>
</evidence>
<evidence type="ECO:0000313" key="3">
    <source>
        <dbReference type="Proteomes" id="UP001292094"/>
    </source>
</evidence>
<dbReference type="Proteomes" id="UP001292094">
    <property type="component" value="Unassembled WGS sequence"/>
</dbReference>
<evidence type="ECO:0000256" key="1">
    <source>
        <dbReference type="SAM" id="MobiDB-lite"/>
    </source>
</evidence>
<proteinExistence type="predicted"/>
<comment type="caution">
    <text evidence="2">The sequence shown here is derived from an EMBL/GenBank/DDBJ whole genome shotgun (WGS) entry which is preliminary data.</text>
</comment>
<dbReference type="AlphaFoldDB" id="A0AAE1PLK5"/>
<sequence length="271" mass="29953">MGNNTTIKTPHYYFRPQPATIKTKKEHTLKRSHKHLQIPSSRQALEQTPTKATTSASTNTSNTYTNTSQIHTHIHHDKLNHKHLAWDILLPNDVKCQKSPRLTNDINNNTPDTTTNTITQTRPQTPSVKAVVRLDNNSFIFRPSPPLPFPPPPPPPPRQQQQHPPPLVHPDSGTLPNLGTFSNYGRHPILDSFYSILVTIASRSGPSLNEFQTPRSLTPIIPPLAPSLPSSLPLLPHSHHPSPCSLTPIIPPLAPSLPPSLNFNSPGQDGR</sequence>
<feature type="region of interest" description="Disordered" evidence="1">
    <location>
        <begin position="100"/>
        <end position="126"/>
    </location>
</feature>
<gene>
    <name evidence="2" type="ORF">Pmani_018894</name>
</gene>
<feature type="region of interest" description="Disordered" evidence="1">
    <location>
        <begin position="141"/>
        <end position="180"/>
    </location>
</feature>
<reference evidence="2" key="1">
    <citation type="submission" date="2023-11" db="EMBL/GenBank/DDBJ databases">
        <title>Genome assemblies of two species of porcelain crab, Petrolisthes cinctipes and Petrolisthes manimaculis (Anomura: Porcellanidae).</title>
        <authorList>
            <person name="Angst P."/>
        </authorList>
    </citation>
    <scope>NUCLEOTIDE SEQUENCE</scope>
    <source>
        <strain evidence="2">PB745_02</strain>
        <tissue evidence="2">Gill</tissue>
    </source>
</reference>
<dbReference type="EMBL" id="JAWZYT010001744">
    <property type="protein sequence ID" value="KAK4309475.1"/>
    <property type="molecule type" value="Genomic_DNA"/>
</dbReference>
<protein>
    <submittedName>
        <fullName evidence="2">Uncharacterized protein</fullName>
    </submittedName>
</protein>
<name>A0AAE1PLK5_9EUCA</name>
<feature type="compositionally biased region" description="Polar residues" evidence="1">
    <location>
        <begin position="38"/>
        <end position="47"/>
    </location>
</feature>
<feature type="region of interest" description="Disordered" evidence="1">
    <location>
        <begin position="31"/>
        <end position="65"/>
    </location>
</feature>